<dbReference type="Pfam" id="PF02566">
    <property type="entry name" value="OsmC"/>
    <property type="match status" value="1"/>
</dbReference>
<dbReference type="PANTHER" id="PTHR39624">
    <property type="entry name" value="PROTEIN INVOLVED IN RIMO-MEDIATED BETA-METHYLTHIOLATION OF RIBOSOMAL PROTEIN S12 YCAO"/>
    <property type="match status" value="1"/>
</dbReference>
<dbReference type="InterPro" id="IPR003718">
    <property type="entry name" value="OsmC/Ohr_fam"/>
</dbReference>
<dbReference type="InterPro" id="IPR036102">
    <property type="entry name" value="OsmC/Ohrsf"/>
</dbReference>
<organism evidence="1 2">
    <name type="scientific">Prosthecochloris marina</name>
    <dbReference type="NCBI Taxonomy" id="2017681"/>
    <lineage>
        <taxon>Bacteria</taxon>
        <taxon>Pseudomonadati</taxon>
        <taxon>Chlorobiota</taxon>
        <taxon>Chlorobiia</taxon>
        <taxon>Chlorobiales</taxon>
        <taxon>Chlorobiaceae</taxon>
        <taxon>Prosthecochloris</taxon>
    </lineage>
</organism>
<sequence length="135" mass="14927">MHNTMIITSGGGKKVNAAYRGFTIETDQSERNGGEGTAPEPFMLFLASIGTCAGVYVYSFCEQRNIPTDNIRIVQKQHKKEGGKGIEKISLEIQVPEDFPRKYHDALVKAANLCAVKKHIQEAPDFEVVTNVVDE</sequence>
<dbReference type="EMBL" id="PDNZ01000001">
    <property type="protein sequence ID" value="PWW83404.1"/>
    <property type="molecule type" value="Genomic_DNA"/>
</dbReference>
<evidence type="ECO:0000313" key="1">
    <source>
        <dbReference type="EMBL" id="PWW83404.1"/>
    </source>
</evidence>
<dbReference type="Proteomes" id="UP000246278">
    <property type="component" value="Unassembled WGS sequence"/>
</dbReference>
<evidence type="ECO:0000313" key="2">
    <source>
        <dbReference type="Proteomes" id="UP000246278"/>
    </source>
</evidence>
<keyword evidence="2" id="KW-1185">Reference proteome</keyword>
<protein>
    <submittedName>
        <fullName evidence="1">Osmotically inducible protein C</fullName>
    </submittedName>
</protein>
<name>A0A317T9P0_9CHLB</name>
<proteinExistence type="predicted"/>
<dbReference type="PANTHER" id="PTHR39624:SF2">
    <property type="entry name" value="OSMC-LIKE PROTEIN"/>
    <property type="match status" value="1"/>
</dbReference>
<gene>
    <name evidence="1" type="ORF">CR164_01300</name>
</gene>
<dbReference type="Gene3D" id="3.30.300.20">
    <property type="match status" value="1"/>
</dbReference>
<reference evidence="2" key="1">
    <citation type="submission" date="2017-10" db="EMBL/GenBank/DDBJ databases">
        <authorList>
            <person name="Gaisin V.A."/>
            <person name="Rysina M.S."/>
            <person name="Grouzdev D.S."/>
        </authorList>
    </citation>
    <scope>NUCLEOTIDE SEQUENCE [LARGE SCALE GENOMIC DNA]</scope>
    <source>
        <strain evidence="2">V1</strain>
    </source>
</reference>
<accession>A0A317T9P0</accession>
<dbReference type="InterPro" id="IPR015946">
    <property type="entry name" value="KH_dom-like_a/b"/>
</dbReference>
<dbReference type="RefSeq" id="WP_110022290.1">
    <property type="nucleotide sequence ID" value="NZ_PDNZ01000001.1"/>
</dbReference>
<dbReference type="AlphaFoldDB" id="A0A317T9P0"/>
<dbReference type="OrthoDB" id="290036at2"/>
<comment type="caution">
    <text evidence="1">The sequence shown here is derived from an EMBL/GenBank/DDBJ whole genome shotgun (WGS) entry which is preliminary data.</text>
</comment>
<dbReference type="SUPFAM" id="SSF82784">
    <property type="entry name" value="OsmC-like"/>
    <property type="match status" value="1"/>
</dbReference>